<evidence type="ECO:0000313" key="2">
    <source>
        <dbReference type="Proteomes" id="UP000814140"/>
    </source>
</evidence>
<reference evidence="1" key="1">
    <citation type="submission" date="2021-03" db="EMBL/GenBank/DDBJ databases">
        <authorList>
            <consortium name="DOE Joint Genome Institute"/>
            <person name="Ahrendt S."/>
            <person name="Looney B.P."/>
            <person name="Miyauchi S."/>
            <person name="Morin E."/>
            <person name="Drula E."/>
            <person name="Courty P.E."/>
            <person name="Chicoki N."/>
            <person name="Fauchery L."/>
            <person name="Kohler A."/>
            <person name="Kuo A."/>
            <person name="Labutti K."/>
            <person name="Pangilinan J."/>
            <person name="Lipzen A."/>
            <person name="Riley R."/>
            <person name="Andreopoulos W."/>
            <person name="He G."/>
            <person name="Johnson J."/>
            <person name="Barry K.W."/>
            <person name="Grigoriev I.V."/>
            <person name="Nagy L."/>
            <person name="Hibbett D."/>
            <person name="Henrissat B."/>
            <person name="Matheny P.B."/>
            <person name="Labbe J."/>
            <person name="Martin F."/>
        </authorList>
    </citation>
    <scope>NUCLEOTIDE SEQUENCE</scope>
    <source>
        <strain evidence="1">HHB10654</strain>
    </source>
</reference>
<name>A0ACB8SSJ9_9AGAM</name>
<protein>
    <submittedName>
        <fullName evidence="1">Cytochrome P450</fullName>
    </submittedName>
</protein>
<evidence type="ECO:0000313" key="1">
    <source>
        <dbReference type="EMBL" id="KAI0058838.1"/>
    </source>
</evidence>
<accession>A0ACB8SSJ9</accession>
<keyword evidence="2" id="KW-1185">Reference proteome</keyword>
<dbReference type="Proteomes" id="UP000814140">
    <property type="component" value="Unassembled WGS sequence"/>
</dbReference>
<organism evidence="1 2">
    <name type="scientific">Artomyces pyxidatus</name>
    <dbReference type="NCBI Taxonomy" id="48021"/>
    <lineage>
        <taxon>Eukaryota</taxon>
        <taxon>Fungi</taxon>
        <taxon>Dikarya</taxon>
        <taxon>Basidiomycota</taxon>
        <taxon>Agaricomycotina</taxon>
        <taxon>Agaricomycetes</taxon>
        <taxon>Russulales</taxon>
        <taxon>Auriscalpiaceae</taxon>
        <taxon>Artomyces</taxon>
    </lineage>
</organism>
<dbReference type="EMBL" id="MU277231">
    <property type="protein sequence ID" value="KAI0058838.1"/>
    <property type="molecule type" value="Genomic_DNA"/>
</dbReference>
<sequence length="511" mass="57098">MLVAITYALCTILVVFYASARLRMYRRNPKGLRYPPGPRPHFLLGNIRDLPTGGHEWIALEEMSKKYNSDVIHFQVVSSHVVVLNSLQVASDLLDKKSMIYSDRPRLPYAKELIGWSWSMVVMCYHEGFSAHRRIVQQSFQPSVVTSLHRPVMQSEVDKLLKNLLASPDDFADHLRSMAGAIVMMITYGYQVAPKDDPYVRLSEDVHNSGDRRMPVAHVVDLFPILRYAPARLFEFKRRALAARKLVYKMRNAPFQMVKERLAAGTALPSMATSLLEKGVVADGIESEALIKNCTAIIYGAGVDTTSAALTNFFLAMIMYPEVQERAQRELDAVVGKDRLPEFGDRPRLPYLACIIKEVLRWRATSALGIPHCTTTDDVYRGMFIPKGTTVIANLSAMLHDESVYPEPEVFNPDRFARGAGGSEGAPDPARVAFGFGRRICPGRFFADDVVWLAVVNILHIFKLEKKIGSDRRVLEPDVKWSSGPVSVPSSFGCKITLRLAGGESLIPSLE</sequence>
<comment type="caution">
    <text evidence="1">The sequence shown here is derived from an EMBL/GenBank/DDBJ whole genome shotgun (WGS) entry which is preliminary data.</text>
</comment>
<reference evidence="1" key="2">
    <citation type="journal article" date="2022" name="New Phytol.">
        <title>Evolutionary transition to the ectomycorrhizal habit in the genomes of a hyperdiverse lineage of mushroom-forming fungi.</title>
        <authorList>
            <person name="Looney B."/>
            <person name="Miyauchi S."/>
            <person name="Morin E."/>
            <person name="Drula E."/>
            <person name="Courty P.E."/>
            <person name="Kohler A."/>
            <person name="Kuo A."/>
            <person name="LaButti K."/>
            <person name="Pangilinan J."/>
            <person name="Lipzen A."/>
            <person name="Riley R."/>
            <person name="Andreopoulos W."/>
            <person name="He G."/>
            <person name="Johnson J."/>
            <person name="Nolan M."/>
            <person name="Tritt A."/>
            <person name="Barry K.W."/>
            <person name="Grigoriev I.V."/>
            <person name="Nagy L.G."/>
            <person name="Hibbett D."/>
            <person name="Henrissat B."/>
            <person name="Matheny P.B."/>
            <person name="Labbe J."/>
            <person name="Martin F.M."/>
        </authorList>
    </citation>
    <scope>NUCLEOTIDE SEQUENCE</scope>
    <source>
        <strain evidence="1">HHB10654</strain>
    </source>
</reference>
<proteinExistence type="predicted"/>
<gene>
    <name evidence="1" type="ORF">BV25DRAFT_1829593</name>
</gene>